<dbReference type="SUPFAM" id="SSF49879">
    <property type="entry name" value="SMAD/FHA domain"/>
    <property type="match status" value="1"/>
</dbReference>
<keyword evidence="2" id="KW-0812">Transmembrane</keyword>
<evidence type="ECO:0000313" key="6">
    <source>
        <dbReference type="Proteomes" id="UP000012589"/>
    </source>
</evidence>
<evidence type="ECO:0000256" key="1">
    <source>
        <dbReference type="SAM" id="MobiDB-lite"/>
    </source>
</evidence>
<keyword evidence="2" id="KW-1133">Transmembrane helix</keyword>
<evidence type="ECO:0000256" key="3">
    <source>
        <dbReference type="SAM" id="SignalP"/>
    </source>
</evidence>
<dbReference type="AlphaFoldDB" id="N2A8F9"/>
<dbReference type="InterPro" id="IPR000253">
    <property type="entry name" value="FHA_dom"/>
</dbReference>
<feature type="signal peptide" evidence="3">
    <location>
        <begin position="1"/>
        <end position="28"/>
    </location>
</feature>
<evidence type="ECO:0000259" key="4">
    <source>
        <dbReference type="PROSITE" id="PS50006"/>
    </source>
</evidence>
<keyword evidence="3" id="KW-0732">Signal</keyword>
<sequence>MANLKKSGIHICLATLLLCISLFGQVHAADFSDALQQSSADAQMTQDMNIEPTQAADVRAVRPEAGIIEVRSGFVDPKGTFWMMKSGSGFLIANKESATYMITNSSSVSNTPRAIKKFCKKHKIDTENMQLTNVIQVVITGDVTAEAEVVVKSAEKDYCILSAANVVSQKESLKLGDSAGIAVNDLVYAYGFPVQADTQESALEYSELDVRSMQGAVVQTEAYLDSGIYLSHSAPVIQGLEGGPLLDADGYVIGLNCKQSPEDDSGITYALPINEVSAILDNFSIYYGSRAIDEASTQLKAVYQECMDLQAAGGYKKASAEMLEQALESAAEIMRKEEPGAAELSAMTQMLTDAKNMLEPKTATITIAVFVLGVIDLLLFIRMIVLAVKNAQEKKEMEMRSMQPDRQEVGAAGAQQHAASYAGVRSRPQQSPDQFGRPAAPPAGRRLHMIRQKTGQTIVLNKNQFILGKSQAQADFCMADNQTISRKHALLFEDHGGWYVDDLNSLNGTCVNGKKVIPGQPVRLKSGDQISLSDETFLVQD</sequence>
<name>N2A8F9_9FIRM</name>
<dbReference type="InterPro" id="IPR009003">
    <property type="entry name" value="Peptidase_S1_PA"/>
</dbReference>
<dbReference type="Proteomes" id="UP000012589">
    <property type="component" value="Unassembled WGS sequence"/>
</dbReference>
<dbReference type="PATRIC" id="fig|1235802.3.peg.3344"/>
<evidence type="ECO:0000313" key="5">
    <source>
        <dbReference type="EMBL" id="EMZ24476.1"/>
    </source>
</evidence>
<proteinExistence type="predicted"/>
<organism evidence="5 6">
    <name type="scientific">Eubacterium plexicaudatum ASF492</name>
    <dbReference type="NCBI Taxonomy" id="1235802"/>
    <lineage>
        <taxon>Bacteria</taxon>
        <taxon>Bacillati</taxon>
        <taxon>Bacillota</taxon>
        <taxon>Clostridia</taxon>
        <taxon>Eubacteriales</taxon>
        <taxon>Eubacteriaceae</taxon>
        <taxon>Eubacterium</taxon>
    </lineage>
</organism>
<dbReference type="InterPro" id="IPR050923">
    <property type="entry name" value="Cell_Proc_Reg/RNA_Proc"/>
</dbReference>
<dbReference type="HOGENOM" id="CLU_510643_0_0_9"/>
<keyword evidence="6" id="KW-1185">Reference proteome</keyword>
<dbReference type="Pfam" id="PF13365">
    <property type="entry name" value="Trypsin_2"/>
    <property type="match status" value="1"/>
</dbReference>
<evidence type="ECO:0000256" key="2">
    <source>
        <dbReference type="SAM" id="Phobius"/>
    </source>
</evidence>
<keyword evidence="2" id="KW-0472">Membrane</keyword>
<dbReference type="eggNOG" id="COG0265">
    <property type="taxonomic scope" value="Bacteria"/>
</dbReference>
<dbReference type="PROSITE" id="PS50006">
    <property type="entry name" value="FHA_DOMAIN"/>
    <property type="match status" value="1"/>
</dbReference>
<feature type="domain" description="FHA" evidence="4">
    <location>
        <begin position="465"/>
        <end position="516"/>
    </location>
</feature>
<comment type="caution">
    <text evidence="5">The sequence shown here is derived from an EMBL/GenBank/DDBJ whole genome shotgun (WGS) entry which is preliminary data.</text>
</comment>
<gene>
    <name evidence="5" type="ORF">C823_03161</name>
</gene>
<protein>
    <recommendedName>
        <fullName evidence="4">FHA domain-containing protein</fullName>
    </recommendedName>
</protein>
<accession>N2A8F9</accession>
<feature type="chain" id="PRO_5004113972" description="FHA domain-containing protein" evidence="3">
    <location>
        <begin position="29"/>
        <end position="541"/>
    </location>
</feature>
<dbReference type="Gene3D" id="2.40.10.120">
    <property type="match status" value="1"/>
</dbReference>
<feature type="transmembrane region" description="Helical" evidence="2">
    <location>
        <begin position="365"/>
        <end position="388"/>
    </location>
</feature>
<feature type="region of interest" description="Disordered" evidence="1">
    <location>
        <begin position="408"/>
        <end position="443"/>
    </location>
</feature>
<reference evidence="5 6" key="1">
    <citation type="journal article" date="2014" name="Genome Announc.">
        <title>Draft genome sequences of the altered schaedler flora, a defined bacterial community from gnotobiotic mice.</title>
        <authorList>
            <person name="Wannemuehler M.J."/>
            <person name="Overstreet A.M."/>
            <person name="Ward D.V."/>
            <person name="Phillips G.J."/>
        </authorList>
    </citation>
    <scope>NUCLEOTIDE SEQUENCE [LARGE SCALE GENOMIC DNA]</scope>
    <source>
        <strain evidence="5 6">ASF492</strain>
    </source>
</reference>
<dbReference type="STRING" id="1235802.C823_03161"/>
<dbReference type="SUPFAM" id="SSF50494">
    <property type="entry name" value="Trypsin-like serine proteases"/>
    <property type="match status" value="1"/>
</dbReference>
<dbReference type="Gene3D" id="2.60.200.20">
    <property type="match status" value="1"/>
</dbReference>
<dbReference type="SMART" id="SM00240">
    <property type="entry name" value="FHA"/>
    <property type="match status" value="1"/>
</dbReference>
<dbReference type="CDD" id="cd00060">
    <property type="entry name" value="FHA"/>
    <property type="match status" value="1"/>
</dbReference>
<feature type="compositionally biased region" description="Low complexity" evidence="1">
    <location>
        <begin position="409"/>
        <end position="423"/>
    </location>
</feature>
<dbReference type="InterPro" id="IPR008984">
    <property type="entry name" value="SMAD_FHA_dom_sf"/>
</dbReference>
<dbReference type="EMBL" id="AQFT01000096">
    <property type="protein sequence ID" value="EMZ24476.1"/>
    <property type="molecule type" value="Genomic_DNA"/>
</dbReference>
<dbReference type="Pfam" id="PF00498">
    <property type="entry name" value="FHA"/>
    <property type="match status" value="1"/>
</dbReference>
<dbReference type="PANTHER" id="PTHR23308">
    <property type="entry name" value="NUCLEAR INHIBITOR OF PROTEIN PHOSPHATASE-1"/>
    <property type="match status" value="1"/>
</dbReference>
<dbReference type="eggNOG" id="COG1716">
    <property type="taxonomic scope" value="Bacteria"/>
</dbReference>